<keyword evidence="1" id="KW-0812">Transmembrane</keyword>
<protein>
    <submittedName>
        <fullName evidence="2">Uncharacterized protein</fullName>
    </submittedName>
</protein>
<evidence type="ECO:0000313" key="3">
    <source>
        <dbReference type="Proteomes" id="UP000525078"/>
    </source>
</evidence>
<comment type="caution">
    <text evidence="2">The sequence shown here is derived from an EMBL/GenBank/DDBJ whole genome shotgun (WGS) entry which is preliminary data.</text>
</comment>
<organism evidence="2 3">
    <name type="scientific">Cannabis sativa</name>
    <name type="common">Hemp</name>
    <name type="synonym">Marijuana</name>
    <dbReference type="NCBI Taxonomy" id="3483"/>
    <lineage>
        <taxon>Eukaryota</taxon>
        <taxon>Viridiplantae</taxon>
        <taxon>Streptophyta</taxon>
        <taxon>Embryophyta</taxon>
        <taxon>Tracheophyta</taxon>
        <taxon>Spermatophyta</taxon>
        <taxon>Magnoliopsida</taxon>
        <taxon>eudicotyledons</taxon>
        <taxon>Gunneridae</taxon>
        <taxon>Pentapetalae</taxon>
        <taxon>rosids</taxon>
        <taxon>fabids</taxon>
        <taxon>Rosales</taxon>
        <taxon>Cannabaceae</taxon>
        <taxon>Cannabis</taxon>
    </lineage>
</organism>
<reference evidence="2 3" key="1">
    <citation type="journal article" date="2020" name="bioRxiv">
        <title>Sequence and annotation of 42 cannabis genomes reveals extensive copy number variation in cannabinoid synthesis and pathogen resistance genes.</title>
        <authorList>
            <person name="Mckernan K.J."/>
            <person name="Helbert Y."/>
            <person name="Kane L.T."/>
            <person name="Ebling H."/>
            <person name="Zhang L."/>
            <person name="Liu B."/>
            <person name="Eaton Z."/>
            <person name="Mclaughlin S."/>
            <person name="Kingan S."/>
            <person name="Baybayan P."/>
            <person name="Concepcion G."/>
            <person name="Jordan M."/>
            <person name="Riva A."/>
            <person name="Barbazuk W."/>
            <person name="Harkins T."/>
        </authorList>
    </citation>
    <scope>NUCLEOTIDE SEQUENCE [LARGE SCALE GENOMIC DNA]</scope>
    <source>
        <strain evidence="3">cv. Jamaican Lion 4</strain>
        <tissue evidence="2">Leaf</tissue>
    </source>
</reference>
<feature type="transmembrane region" description="Helical" evidence="1">
    <location>
        <begin position="40"/>
        <end position="63"/>
    </location>
</feature>
<dbReference type="Proteomes" id="UP000525078">
    <property type="component" value="Unassembled WGS sequence"/>
</dbReference>
<evidence type="ECO:0000256" key="1">
    <source>
        <dbReference type="SAM" id="Phobius"/>
    </source>
</evidence>
<name>A0A7J6EW07_CANSA</name>
<proteinExistence type="predicted"/>
<gene>
    <name evidence="2" type="ORF">F8388_011395</name>
</gene>
<dbReference type="AlphaFoldDB" id="A0A7J6EW07"/>
<dbReference type="EMBL" id="JAATIP010000182">
    <property type="protein sequence ID" value="KAF4362568.1"/>
    <property type="molecule type" value="Genomic_DNA"/>
</dbReference>
<sequence length="66" mass="7373">MKKSSVTEAPQSESPFLQPLTQLRLLCFSLSLPFAITKTFLPLPILVVLRVCIVLVLVILVPLQRL</sequence>
<evidence type="ECO:0000313" key="2">
    <source>
        <dbReference type="EMBL" id="KAF4362568.1"/>
    </source>
</evidence>
<accession>A0A7J6EW07</accession>
<keyword evidence="1" id="KW-0472">Membrane</keyword>
<keyword evidence="1" id="KW-1133">Transmembrane helix</keyword>